<organism evidence="5 6">
    <name type="scientific">Nonomuraea fuscirosea</name>
    <dbReference type="NCBI Taxonomy" id="1291556"/>
    <lineage>
        <taxon>Bacteria</taxon>
        <taxon>Bacillati</taxon>
        <taxon>Actinomycetota</taxon>
        <taxon>Actinomycetes</taxon>
        <taxon>Streptosporangiales</taxon>
        <taxon>Streptosporangiaceae</taxon>
        <taxon>Nonomuraea</taxon>
    </lineage>
</organism>
<accession>A0A2T0M7T2</accession>
<comment type="caution">
    <text evidence="5">The sequence shown here is derived from an EMBL/GenBank/DDBJ whole genome shotgun (WGS) entry which is preliminary data.</text>
</comment>
<dbReference type="AlphaFoldDB" id="A0A2T0M7T2"/>
<dbReference type="Gene3D" id="1.25.40.10">
    <property type="entry name" value="Tetratricopeptide repeat domain"/>
    <property type="match status" value="2"/>
</dbReference>
<dbReference type="SUPFAM" id="SSF48452">
    <property type="entry name" value="TPR-like"/>
    <property type="match status" value="2"/>
</dbReference>
<dbReference type="InterPro" id="IPR027417">
    <property type="entry name" value="P-loop_NTPase"/>
</dbReference>
<dbReference type="SMART" id="SM00862">
    <property type="entry name" value="Trans_reg_C"/>
    <property type="match status" value="1"/>
</dbReference>
<dbReference type="PRINTS" id="PR00364">
    <property type="entry name" value="DISEASERSIST"/>
</dbReference>
<dbReference type="GO" id="GO:0000160">
    <property type="term" value="P:phosphorelay signal transduction system"/>
    <property type="evidence" value="ECO:0007669"/>
    <property type="project" value="InterPro"/>
</dbReference>
<dbReference type="PANTHER" id="PTHR47691:SF3">
    <property type="entry name" value="HTH-TYPE TRANSCRIPTIONAL REGULATOR RV0890C-RELATED"/>
    <property type="match status" value="1"/>
</dbReference>
<dbReference type="InterPro" id="IPR016032">
    <property type="entry name" value="Sig_transdc_resp-reg_C-effctor"/>
</dbReference>
<feature type="domain" description="OmpR/PhoB-type" evidence="4">
    <location>
        <begin position="1"/>
        <end position="84"/>
    </location>
</feature>
<proteinExistence type="inferred from homology"/>
<comment type="similarity">
    <text evidence="1">Belongs to the AfsR/DnrI/RedD regulatory family.</text>
</comment>
<dbReference type="EMBL" id="PVNG01000027">
    <property type="protein sequence ID" value="PRX53522.1"/>
    <property type="molecule type" value="Genomic_DNA"/>
</dbReference>
<dbReference type="PROSITE" id="PS51755">
    <property type="entry name" value="OMPR_PHOB"/>
    <property type="match status" value="1"/>
</dbReference>
<evidence type="ECO:0000256" key="3">
    <source>
        <dbReference type="PROSITE-ProRule" id="PRU01091"/>
    </source>
</evidence>
<dbReference type="RefSeq" id="WP_106250707.1">
    <property type="nucleotide sequence ID" value="NZ_PVNG01000027.1"/>
</dbReference>
<evidence type="ECO:0000313" key="5">
    <source>
        <dbReference type="EMBL" id="PRX53522.1"/>
    </source>
</evidence>
<dbReference type="Gene3D" id="1.10.10.10">
    <property type="entry name" value="Winged helix-like DNA-binding domain superfamily/Winged helix DNA-binding domain"/>
    <property type="match status" value="1"/>
</dbReference>
<dbReference type="Proteomes" id="UP000238312">
    <property type="component" value="Unassembled WGS sequence"/>
</dbReference>
<gene>
    <name evidence="5" type="ORF">B0I32_127111</name>
</gene>
<dbReference type="Pfam" id="PF03704">
    <property type="entry name" value="BTAD"/>
    <property type="match status" value="2"/>
</dbReference>
<protein>
    <submittedName>
        <fullName evidence="5">Putative ATPase</fullName>
    </submittedName>
</protein>
<evidence type="ECO:0000259" key="4">
    <source>
        <dbReference type="PROSITE" id="PS51755"/>
    </source>
</evidence>
<evidence type="ECO:0000256" key="2">
    <source>
        <dbReference type="ARBA" id="ARBA00023125"/>
    </source>
</evidence>
<dbReference type="SUPFAM" id="SSF52540">
    <property type="entry name" value="P-loop containing nucleoside triphosphate hydrolases"/>
    <property type="match status" value="1"/>
</dbReference>
<evidence type="ECO:0000313" key="6">
    <source>
        <dbReference type="Proteomes" id="UP000238312"/>
    </source>
</evidence>
<keyword evidence="2 3" id="KW-0238">DNA-binding</keyword>
<dbReference type="GO" id="GO:0006355">
    <property type="term" value="P:regulation of DNA-templated transcription"/>
    <property type="evidence" value="ECO:0007669"/>
    <property type="project" value="InterPro"/>
</dbReference>
<dbReference type="InterPro" id="IPR001867">
    <property type="entry name" value="OmpR/PhoB-type_DNA-bd"/>
</dbReference>
<dbReference type="GO" id="GO:0003677">
    <property type="term" value="F:DNA binding"/>
    <property type="evidence" value="ECO:0007669"/>
    <property type="project" value="UniProtKB-UniRule"/>
</dbReference>
<keyword evidence="6" id="KW-1185">Reference proteome</keyword>
<dbReference type="InterPro" id="IPR005158">
    <property type="entry name" value="BTAD"/>
</dbReference>
<name>A0A2T0M7T2_9ACTN</name>
<feature type="DNA-binding region" description="OmpR/PhoB-type" evidence="3">
    <location>
        <begin position="1"/>
        <end position="84"/>
    </location>
</feature>
<dbReference type="CDD" id="cd15831">
    <property type="entry name" value="BTAD"/>
    <property type="match status" value="1"/>
</dbReference>
<dbReference type="SMART" id="SM01043">
    <property type="entry name" value="BTAD"/>
    <property type="match status" value="1"/>
</dbReference>
<reference evidence="5 6" key="1">
    <citation type="submission" date="2018-03" db="EMBL/GenBank/DDBJ databases">
        <title>Genomic Encyclopedia of Type Strains, Phase III (KMG-III): the genomes of soil and plant-associated and newly described type strains.</title>
        <authorList>
            <person name="Whitman W."/>
        </authorList>
    </citation>
    <scope>NUCLEOTIDE SEQUENCE [LARGE SCALE GENOMIC DNA]</scope>
    <source>
        <strain evidence="5 6">CGMCC 4.7104</strain>
    </source>
</reference>
<dbReference type="InterPro" id="IPR036388">
    <property type="entry name" value="WH-like_DNA-bd_sf"/>
</dbReference>
<dbReference type="SUPFAM" id="SSF46894">
    <property type="entry name" value="C-terminal effector domain of the bipartite response regulators"/>
    <property type="match status" value="1"/>
</dbReference>
<dbReference type="PANTHER" id="PTHR47691">
    <property type="entry name" value="REGULATOR-RELATED"/>
    <property type="match status" value="1"/>
</dbReference>
<sequence>MRVGILGPLRVAGGEIGGARVRVLLVRLALDPGRVVTADRLIDDLWPDDAPAHPTAALQSLVSRARREAPGLISSHPAGYLLDVPPGEVDAWAFERLARDGEAGRALALWRGPALADAAELPFAAGPAARLEELRLTTLATRIATDLTTLQSTGRNGFPDAGLDALRVTGRNRSPDAGLYAVGDQGAAEPVTGLDGLVAELEGLVAAHPLREPFHALLMRALTAGGRRAGALTVFERIRTALATELGVDPGPELREAHLAALRDDEPAAGGNLPARLTSFVGRSEDVAQVTRQLGTARLVTLVGPGGAGKTRLAVEVAASLETGAELGAGAGPRAGAGPGVPGGVWLVELAAVTGVRAALEAVFRTTDLVPTLRGRAPLIVLDNCEHLIDEAARVARWLLSEVAGLRILATSREPLDIPGERLHQVLPLPEQPARELLRDRAAAARPGLRLDDADAARICRELDGIPLAIELAAARLRTMPVPVLVEQLGDRLAFRGGRTSEPRHRTLRAVIDWSWNLLSERERELLRGLTVFSGGATYEAVAKICGGDLDLLSSLVDKSLIAFTGDRYTMLETIRRYAAADLPGLRRAHARYYTELAETAEPHLRTGAQLTWLAVLDAEQGNLDAALRHTDDPLRAVLPRFWPWIMRGRRREITERSAEVLARVGDTPPPGRELAYGLCLAATGGGLNEAVRASDHPAALNAWALATVMEPPEDVVELTERGVTELRGHPDPWTRSTALLVGGIVRFEYGTVAGAEDLLEPALAGFRATGDRWGQWAALYWLSLVAENRGDFAAAVALGEEPERAAAELSGLETPLGPMTFLLRLGQLKVRAGDHVGAAETLARAWTAAVRSEDQGFMARVMHARGELARRTGDRDEAARLLEAALAMEAEVSTQCRAFMHVELARVSRAPAGPLRRALELMAGCSDRTARATVLEGVAEHLEPRPAARLLGAARALRGIGESADPYVRRLTRRCEQALGPDRLQAALREGPALPEPEKYALSALASAAVER</sequence>
<dbReference type="InterPro" id="IPR011990">
    <property type="entry name" value="TPR-like_helical_dom_sf"/>
</dbReference>
<evidence type="ECO:0000256" key="1">
    <source>
        <dbReference type="ARBA" id="ARBA00005820"/>
    </source>
</evidence>